<dbReference type="AlphaFoldDB" id="A0A380U3K5"/>
<reference evidence="2 3" key="1">
    <citation type="submission" date="2018-06" db="EMBL/GenBank/DDBJ databases">
        <authorList>
            <consortium name="Pathogen Informatics"/>
            <person name="Doyle S."/>
        </authorList>
    </citation>
    <scope>NUCLEOTIDE SEQUENCE [LARGE SCALE GENOMIC DNA]</scope>
    <source>
        <strain evidence="2 3">NCTC4191</strain>
    </source>
</reference>
<keyword evidence="3" id="KW-1185">Reference proteome</keyword>
<feature type="coiled-coil region" evidence="1">
    <location>
        <begin position="263"/>
        <end position="290"/>
    </location>
</feature>
<accession>A0A380U3K5</accession>
<dbReference type="RefSeq" id="WP_115590964.1">
    <property type="nucleotide sequence ID" value="NZ_UFRN01000002.1"/>
</dbReference>
<evidence type="ECO:0000313" key="2">
    <source>
        <dbReference type="EMBL" id="SUT95860.1"/>
    </source>
</evidence>
<evidence type="ECO:0000256" key="1">
    <source>
        <dbReference type="SAM" id="Coils"/>
    </source>
</evidence>
<sequence>MLLKDFLSLSEVASLFQENGLNCLEKDILYLASKEEFKVYNSIYPLPRIGNSNPLYKIQGLKGIFELQTQTKAEEPLIEESASKEITITIEQQDSKNHVIFKDNITGNKEVLICNYYRNPSEARFDGATISFPVYDGLGNQFDIIRGMVNSRMLYLPGGENYLNSTLFFNMLKKSLNNFYVVNSEFDHFYFTVGDIVKYTYCLIPYYLSKLELIKDKDLAEIYDEEDFNLIFFFKYDEIIRYIESHVAHKHVIYNGGILQTENASLKAQLEQQTQQIADLQSQLENLKKPDTQAVENGGNVANSSVNHDDFSIYGHTSELLKILFEVTNEFWKDYQTPPKNATIEAWIESKYPIKQYPFVSKTVRQYIATILRPQPKIK</sequence>
<keyword evidence="1" id="KW-0175">Coiled coil</keyword>
<organism evidence="2 3">
    <name type="scientific">Actinobacillus lignieresii</name>
    <dbReference type="NCBI Taxonomy" id="720"/>
    <lineage>
        <taxon>Bacteria</taxon>
        <taxon>Pseudomonadati</taxon>
        <taxon>Pseudomonadota</taxon>
        <taxon>Gammaproteobacteria</taxon>
        <taxon>Pasteurellales</taxon>
        <taxon>Pasteurellaceae</taxon>
        <taxon>Actinobacillus</taxon>
    </lineage>
</organism>
<evidence type="ECO:0000313" key="3">
    <source>
        <dbReference type="Proteomes" id="UP000254253"/>
    </source>
</evidence>
<name>A0A380U3K5_ACTLI</name>
<proteinExistence type="predicted"/>
<gene>
    <name evidence="2" type="ORF">NCTC4191_02029</name>
</gene>
<dbReference type="Proteomes" id="UP000254253">
    <property type="component" value="Unassembled WGS sequence"/>
</dbReference>
<dbReference type="EMBL" id="UFRN01000002">
    <property type="protein sequence ID" value="SUT95860.1"/>
    <property type="molecule type" value="Genomic_DNA"/>
</dbReference>
<protein>
    <submittedName>
        <fullName evidence="2">Uncharacterized protein</fullName>
    </submittedName>
</protein>